<evidence type="ECO:0000256" key="2">
    <source>
        <dbReference type="RuleBase" id="RU361185"/>
    </source>
</evidence>
<dbReference type="InterPro" id="IPR017853">
    <property type="entry name" value="GH"/>
</dbReference>
<evidence type="ECO:0000256" key="1">
    <source>
        <dbReference type="ARBA" id="ARBA00007806"/>
    </source>
</evidence>
<reference evidence="7" key="2">
    <citation type="submission" date="2021-04" db="EMBL/GenBank/DDBJ databases">
        <authorList>
            <person name="Gilroy R."/>
        </authorList>
    </citation>
    <scope>NUCLEOTIDE SEQUENCE</scope>
    <source>
        <strain evidence="7">ChiSjej5B23-2810</strain>
    </source>
</reference>
<name>A0A9D2T4L3_9FIRM</name>
<protein>
    <submittedName>
        <fullName evidence="7">DUF4968 domain-containing protein</fullName>
    </submittedName>
</protein>
<dbReference type="SUPFAM" id="SSF74650">
    <property type="entry name" value="Galactose mutarotase-like"/>
    <property type="match status" value="1"/>
</dbReference>
<comment type="similarity">
    <text evidence="1 2">Belongs to the glycosyl hydrolase 31 family.</text>
</comment>
<reference evidence="7" key="1">
    <citation type="journal article" date="2021" name="PeerJ">
        <title>Extensive microbial diversity within the chicken gut microbiome revealed by metagenomics and culture.</title>
        <authorList>
            <person name="Gilroy R."/>
            <person name="Ravi A."/>
            <person name="Getino M."/>
            <person name="Pursley I."/>
            <person name="Horton D.L."/>
            <person name="Alikhan N.F."/>
            <person name="Baker D."/>
            <person name="Gharbi K."/>
            <person name="Hall N."/>
            <person name="Watson M."/>
            <person name="Adriaenssens E.M."/>
            <person name="Foster-Nyarko E."/>
            <person name="Jarju S."/>
            <person name="Secka A."/>
            <person name="Antonio M."/>
            <person name="Oren A."/>
            <person name="Chaudhuri R.R."/>
            <person name="La Ragione R."/>
            <person name="Hildebrand F."/>
            <person name="Pallen M.J."/>
        </authorList>
    </citation>
    <scope>NUCLEOTIDE SEQUENCE</scope>
    <source>
        <strain evidence="7">ChiSjej5B23-2810</strain>
    </source>
</reference>
<dbReference type="GO" id="GO:0030246">
    <property type="term" value="F:carbohydrate binding"/>
    <property type="evidence" value="ECO:0007669"/>
    <property type="project" value="InterPro"/>
</dbReference>
<dbReference type="SUPFAM" id="SSF51011">
    <property type="entry name" value="Glycosyl hydrolase domain"/>
    <property type="match status" value="1"/>
</dbReference>
<dbReference type="Pfam" id="PF13802">
    <property type="entry name" value="Gal_mutarotas_2"/>
    <property type="match status" value="1"/>
</dbReference>
<dbReference type="Gene3D" id="2.60.40.1760">
    <property type="entry name" value="glycosyl hydrolase (family 31)"/>
    <property type="match status" value="1"/>
</dbReference>
<feature type="domain" description="Glycoside hydrolase family 31 N-terminal" evidence="4">
    <location>
        <begin position="26"/>
        <end position="209"/>
    </location>
</feature>
<dbReference type="Gene3D" id="2.60.40.1180">
    <property type="entry name" value="Golgi alpha-mannosidase II"/>
    <property type="match status" value="2"/>
</dbReference>
<sequence length="830" mass="94061">MYLCKEIQSMERLDGAFLFHTNCADIKVCFVTDEIVRVRVAFDRELAEESYILSTTAWEDRLDGMFGAERTRVQPVTPEVTVTDEAVTFKTAAVRLVAERSPLCFKLYDKDGTLLHSDLAGTPYILDSNRRVTHYSAMDEEDCFYGFGEKTGVLNKNKKFLRQRATDAMGYDAEKMDTLYKHIPFYIQLSRASRKAVGIYYNNFYESVFNMGCEKSNYWPRYSYWQADGGDIDLFLIAGGTIRRVVDNYTLLTGRPALLPKRALGYQGSSMYYPELEKDSDDAVLDFIDTIKEEGFPIDGFHLSSGYTSYNNKRCVFTWNTDRFKDPRAYFAAMNEKGAQNVPNVKPGVLLCHPRFEEFNACGVFVRDSEQDTYAVGKWWGGDGAFWDYTSPAGRSAWKKFLTEAIIDVGTDSIWDDNCEYDSLLDKDARCDFDGKGGTIGQLKPLMSTLMCKVGAEAVVEHNPKARPYIVCRSGSAGIQKYAQTWCGDNFTSWKTLRYNIPIITGMGLSGQPNEGADIGGFHGPAPEEELFVRWVQNGIFQPRFSIHSASNDNTVTEPWMYRGSAGLIRDAILLRYRFTPYLYSAEYEASRTGAPIMRPLVYEFQDDPNVYDESFEFLFGRDILVANVLEPGARTWKVYLPAGTRWYDWNNNFACYEGGQTIEIPVEISTIPLFLREGAIVPMASNQLMSMANDHMTSLHLTVVPGADSSYTLYDDDGVTNDFKAGVCRKTEITVSGASVVQVKFAAEGSYTDFVEDVTVEMVRKDRSPFWVALDGRKLEHYLNRRKFDAAAEGWYYSQTKRAVLVKYANPRRDACLTVSFEDFDLIGM</sequence>
<evidence type="ECO:0000259" key="6">
    <source>
        <dbReference type="Pfam" id="PF21365"/>
    </source>
</evidence>
<dbReference type="InterPro" id="IPR048395">
    <property type="entry name" value="Glyco_hydro_31_C"/>
</dbReference>
<dbReference type="CDD" id="cd14752">
    <property type="entry name" value="GH31_N"/>
    <property type="match status" value="1"/>
</dbReference>
<dbReference type="InterPro" id="IPR000322">
    <property type="entry name" value="Glyco_hydro_31_TIM"/>
</dbReference>
<feature type="domain" description="Glycoside hydrolase family 31 TIM barrel" evidence="3">
    <location>
        <begin position="256"/>
        <end position="586"/>
    </location>
</feature>
<keyword evidence="2" id="KW-0378">Hydrolase</keyword>
<dbReference type="AlphaFoldDB" id="A0A9D2T4L3"/>
<dbReference type="SUPFAM" id="SSF51445">
    <property type="entry name" value="(Trans)glycosidases"/>
    <property type="match status" value="1"/>
</dbReference>
<dbReference type="Pfam" id="PF01055">
    <property type="entry name" value="Glyco_hydro_31_2nd"/>
    <property type="match status" value="1"/>
</dbReference>
<feature type="domain" description="Glycosyl hydrolase family 31 C-terminal" evidence="6">
    <location>
        <begin position="594"/>
        <end position="682"/>
    </location>
</feature>
<dbReference type="InterPro" id="IPR033403">
    <property type="entry name" value="DUF5110"/>
</dbReference>
<dbReference type="Pfam" id="PF21365">
    <property type="entry name" value="Glyco_hydro_31_3rd"/>
    <property type="match status" value="1"/>
</dbReference>
<dbReference type="Proteomes" id="UP000823906">
    <property type="component" value="Unassembled WGS sequence"/>
</dbReference>
<gene>
    <name evidence="7" type="ORF">H9703_09280</name>
</gene>
<dbReference type="InterPro" id="IPR013780">
    <property type="entry name" value="Glyco_hydro_b"/>
</dbReference>
<feature type="domain" description="DUF5110" evidence="5">
    <location>
        <begin position="700"/>
        <end position="758"/>
    </location>
</feature>
<accession>A0A9D2T4L3</accession>
<dbReference type="GO" id="GO:0005975">
    <property type="term" value="P:carbohydrate metabolic process"/>
    <property type="evidence" value="ECO:0007669"/>
    <property type="project" value="InterPro"/>
</dbReference>
<dbReference type="PANTHER" id="PTHR22762:SF165">
    <property type="entry name" value="PUTATIVE (AFU_ORTHOLOGUE AFUA_1G06560)-RELATED"/>
    <property type="match status" value="1"/>
</dbReference>
<dbReference type="InterPro" id="IPR025887">
    <property type="entry name" value="Glyco_hydro_31_N_dom"/>
</dbReference>
<dbReference type="EMBL" id="DWWN01000062">
    <property type="protein sequence ID" value="HJC46302.1"/>
    <property type="molecule type" value="Genomic_DNA"/>
</dbReference>
<dbReference type="GO" id="GO:0004553">
    <property type="term" value="F:hydrolase activity, hydrolyzing O-glycosyl compounds"/>
    <property type="evidence" value="ECO:0007669"/>
    <property type="project" value="InterPro"/>
</dbReference>
<dbReference type="PANTHER" id="PTHR22762">
    <property type="entry name" value="ALPHA-GLUCOSIDASE"/>
    <property type="match status" value="1"/>
</dbReference>
<evidence type="ECO:0000259" key="5">
    <source>
        <dbReference type="Pfam" id="PF17137"/>
    </source>
</evidence>
<proteinExistence type="inferred from homology"/>
<evidence type="ECO:0000313" key="7">
    <source>
        <dbReference type="EMBL" id="HJC46302.1"/>
    </source>
</evidence>
<comment type="caution">
    <text evidence="7">The sequence shown here is derived from an EMBL/GenBank/DDBJ whole genome shotgun (WGS) entry which is preliminary data.</text>
</comment>
<dbReference type="CDD" id="cd06599">
    <property type="entry name" value="GH31_glycosidase_Aec37"/>
    <property type="match status" value="1"/>
</dbReference>
<dbReference type="Gene3D" id="3.20.20.80">
    <property type="entry name" value="Glycosidases"/>
    <property type="match status" value="1"/>
</dbReference>
<keyword evidence="2" id="KW-0326">Glycosidase</keyword>
<evidence type="ECO:0000259" key="4">
    <source>
        <dbReference type="Pfam" id="PF13802"/>
    </source>
</evidence>
<dbReference type="Pfam" id="PF17137">
    <property type="entry name" value="DUF5110"/>
    <property type="match status" value="1"/>
</dbReference>
<dbReference type="InterPro" id="IPR011013">
    <property type="entry name" value="Gal_mutarotase_sf_dom"/>
</dbReference>
<organism evidence="7 8">
    <name type="scientific">Candidatus Faecalibacterium faecigallinarum</name>
    <dbReference type="NCBI Taxonomy" id="2838577"/>
    <lineage>
        <taxon>Bacteria</taxon>
        <taxon>Bacillati</taxon>
        <taxon>Bacillota</taxon>
        <taxon>Clostridia</taxon>
        <taxon>Eubacteriales</taxon>
        <taxon>Oscillospiraceae</taxon>
        <taxon>Faecalibacterium</taxon>
    </lineage>
</organism>
<evidence type="ECO:0000259" key="3">
    <source>
        <dbReference type="Pfam" id="PF01055"/>
    </source>
</evidence>
<evidence type="ECO:0000313" key="8">
    <source>
        <dbReference type="Proteomes" id="UP000823906"/>
    </source>
</evidence>